<feature type="region of interest" description="Disordered" evidence="20">
    <location>
        <begin position="420"/>
        <end position="449"/>
    </location>
</feature>
<comment type="catalytic activity">
    <reaction evidence="16">
        <text>Na(+)(in) = Na(+)(out)</text>
        <dbReference type="Rhea" id="RHEA:34963"/>
        <dbReference type="ChEBI" id="CHEBI:29101"/>
    </reaction>
</comment>
<dbReference type="GO" id="GO:0070588">
    <property type="term" value="P:calcium ion transmembrane transport"/>
    <property type="evidence" value="ECO:0007669"/>
    <property type="project" value="TreeGrafter"/>
</dbReference>
<dbReference type="Gene3D" id="1.10.287.940">
    <property type="entry name" value="atp-gated p2x4 ion channel"/>
    <property type="match status" value="1"/>
</dbReference>
<keyword evidence="7 18" id="KW-0067">ATP-binding</keyword>
<dbReference type="InterPro" id="IPR001429">
    <property type="entry name" value="P2X_purnocptor"/>
</dbReference>
<evidence type="ECO:0000256" key="14">
    <source>
        <dbReference type="ARBA" id="ARBA00023286"/>
    </source>
</evidence>
<evidence type="ECO:0000256" key="18">
    <source>
        <dbReference type="PIRSR" id="PIRSR005713-1"/>
    </source>
</evidence>
<comment type="catalytic activity">
    <reaction evidence="17">
        <text>Ca(2+)(in) = Ca(2+)(out)</text>
        <dbReference type="Rhea" id="RHEA:29671"/>
        <dbReference type="ChEBI" id="CHEBI:29108"/>
    </reaction>
</comment>
<comment type="subcellular location">
    <subcellularLocation>
        <location evidence="1">Cell membrane</location>
        <topology evidence="1">Multi-pass membrane protein</topology>
    </subcellularLocation>
</comment>
<dbReference type="Pfam" id="PF00864">
    <property type="entry name" value="P2X_receptor"/>
    <property type="match status" value="1"/>
</dbReference>
<dbReference type="GeneID" id="106154691"/>
<feature type="binding site" evidence="18">
    <location>
        <begin position="101"/>
        <end position="103"/>
    </location>
    <ligand>
        <name>ATP</name>
        <dbReference type="ChEBI" id="CHEBI:30616"/>
        <note>ligand shared between two neighboring subunits of the homotrimer</note>
    </ligand>
</feature>
<feature type="disulfide bond" evidence="19">
    <location>
        <begin position="252"/>
        <end position="262"/>
    </location>
</feature>
<keyword evidence="4" id="KW-1003">Cell membrane</keyword>
<dbReference type="AlphaFoldDB" id="A0A1S3HHX8"/>
<sequence>MTEKARHVIPGCRILISIIVVIDINKQGRMSCATCCGYLKGALVSFFEYDTPKIVHIKSKKVGLLNRTVQLAVILYIVIWVIVIKKGYQDTDIPISAATTKLKGVDFTNITKVPSIGARIWDVADYVIPPQEKDAFFVMTNMIITPNQTQGVCGEDPELAPCTDDSECTKDMPVPVGSGVMTGVCNKATNSCEIHAWCPVEIDEPPLKDSPVLTDSKDFTVLIKNYVYFPKFNVRRRNIPDWIKKDKYLSKCRWSRDKDPYCPIFRLEDLISAAGEDYLVMAYKGGVIDININWDCNLDYAETNCRPTYTISRVDKNETVSPGWNFRYADFYVVDGVNTRTLYKAYGIRFIITITGKAGKFNIVPMLLNIGAGLGLLTLSTVLSDIVVLYFLKYRSFYREKKYQNVDEMDVSYQVLSPELEGKDFGEPDPTNSVRHRPLGSNANNDSET</sequence>
<keyword evidence="12" id="KW-0675">Receptor</keyword>
<evidence type="ECO:0000256" key="1">
    <source>
        <dbReference type="ARBA" id="ARBA00004651"/>
    </source>
</evidence>
<evidence type="ECO:0000256" key="3">
    <source>
        <dbReference type="ARBA" id="ARBA00022448"/>
    </source>
</evidence>
<evidence type="ECO:0000256" key="17">
    <source>
        <dbReference type="ARBA" id="ARBA00036634"/>
    </source>
</evidence>
<evidence type="ECO:0000256" key="6">
    <source>
        <dbReference type="ARBA" id="ARBA00022741"/>
    </source>
</evidence>
<evidence type="ECO:0000256" key="13">
    <source>
        <dbReference type="ARBA" id="ARBA00023180"/>
    </source>
</evidence>
<dbReference type="Gene3D" id="2.60.490.10">
    <property type="entry name" value="atp-gated p2x4 ion channel domain"/>
    <property type="match status" value="1"/>
</dbReference>
<feature type="disulfide bond" evidence="19">
    <location>
        <begin position="162"/>
        <end position="185"/>
    </location>
</feature>
<keyword evidence="14" id="KW-1071">Ligand-gated ion channel</keyword>
<evidence type="ECO:0000256" key="20">
    <source>
        <dbReference type="SAM" id="MobiDB-lite"/>
    </source>
</evidence>
<reference evidence="23" key="1">
    <citation type="submission" date="2025-08" db="UniProtKB">
        <authorList>
            <consortium name="RefSeq"/>
        </authorList>
    </citation>
    <scope>IDENTIFICATION</scope>
    <source>
        <tissue evidence="23">Gonads</tissue>
    </source>
</reference>
<evidence type="ECO:0000256" key="5">
    <source>
        <dbReference type="ARBA" id="ARBA00022692"/>
    </source>
</evidence>
<evidence type="ECO:0000256" key="7">
    <source>
        <dbReference type="ARBA" id="ARBA00022840"/>
    </source>
</evidence>
<dbReference type="GO" id="GO:0033198">
    <property type="term" value="P:response to ATP"/>
    <property type="evidence" value="ECO:0007669"/>
    <property type="project" value="InterPro"/>
</dbReference>
<keyword evidence="9" id="KW-0406">Ion transport</keyword>
<evidence type="ECO:0000256" key="10">
    <source>
        <dbReference type="ARBA" id="ARBA00023136"/>
    </source>
</evidence>
<keyword evidence="3" id="KW-0813">Transport</keyword>
<evidence type="ECO:0000256" key="12">
    <source>
        <dbReference type="ARBA" id="ARBA00023170"/>
    </source>
</evidence>
<feature type="disulfide bond" evidence="19">
    <location>
        <begin position="296"/>
        <end position="305"/>
    </location>
</feature>
<protein>
    <submittedName>
        <fullName evidence="23">P2X purinoceptor 4 isoform X1</fullName>
    </submittedName>
</protein>
<organism evidence="22 23">
    <name type="scientific">Lingula anatina</name>
    <name type="common">Brachiopod</name>
    <name type="synonym">Lingula unguis</name>
    <dbReference type="NCBI Taxonomy" id="7574"/>
    <lineage>
        <taxon>Eukaryota</taxon>
        <taxon>Metazoa</taxon>
        <taxon>Spiralia</taxon>
        <taxon>Lophotrochozoa</taxon>
        <taxon>Brachiopoda</taxon>
        <taxon>Linguliformea</taxon>
        <taxon>Lingulata</taxon>
        <taxon>Lingulida</taxon>
        <taxon>Linguloidea</taxon>
        <taxon>Lingulidae</taxon>
        <taxon>Lingula</taxon>
    </lineage>
</organism>
<feature type="binding site" evidence="18">
    <location>
        <begin position="325"/>
        <end position="327"/>
    </location>
    <ligand>
        <name>ATP</name>
        <dbReference type="ChEBI" id="CHEBI:30616"/>
        <note>ligand shared between two neighboring subunits of the homotrimer</note>
    </ligand>
</feature>
<keyword evidence="11 19" id="KW-1015">Disulfide bond</keyword>
<dbReference type="Proteomes" id="UP000085678">
    <property type="component" value="Unplaced"/>
</dbReference>
<dbReference type="PIRSF" id="PIRSF005713">
    <property type="entry name" value="P2X_purinoceptor"/>
    <property type="match status" value="1"/>
</dbReference>
<dbReference type="GO" id="GO:0005524">
    <property type="term" value="F:ATP binding"/>
    <property type="evidence" value="ECO:0007669"/>
    <property type="project" value="UniProtKB-KW"/>
</dbReference>
<keyword evidence="5 21" id="KW-0812">Transmembrane</keyword>
<keyword evidence="13" id="KW-0325">Glycoprotein</keyword>
<feature type="binding site" evidence="18">
    <location>
        <position position="220"/>
    </location>
    <ligand>
        <name>ATP</name>
        <dbReference type="ChEBI" id="CHEBI:30616"/>
        <note>ligand shared between two neighboring subunits of the homotrimer</note>
    </ligand>
</feature>
<evidence type="ECO:0000256" key="11">
    <source>
        <dbReference type="ARBA" id="ARBA00023157"/>
    </source>
</evidence>
<keyword evidence="15" id="KW-0407">Ion channel</keyword>
<evidence type="ECO:0000256" key="2">
    <source>
        <dbReference type="ARBA" id="ARBA00009848"/>
    </source>
</evidence>
<dbReference type="InterPro" id="IPR027309">
    <property type="entry name" value="P2X_extracellular_dom_sf"/>
</dbReference>
<evidence type="ECO:0000256" key="9">
    <source>
        <dbReference type="ARBA" id="ARBA00023065"/>
    </source>
</evidence>
<dbReference type="PANTHER" id="PTHR10125">
    <property type="entry name" value="P2X PURINOCEPTOR"/>
    <property type="match status" value="1"/>
</dbReference>
<keyword evidence="10 21" id="KW-0472">Membrane</keyword>
<feature type="transmembrane region" description="Helical" evidence="21">
    <location>
        <begin position="366"/>
        <end position="392"/>
    </location>
</feature>
<name>A0A1S3HHX8_LINAN</name>
<feature type="transmembrane region" description="Helical" evidence="21">
    <location>
        <begin position="64"/>
        <end position="83"/>
    </location>
</feature>
<evidence type="ECO:0000256" key="21">
    <source>
        <dbReference type="SAM" id="Phobius"/>
    </source>
</evidence>
<dbReference type="PANTHER" id="PTHR10125:SF31">
    <property type="entry name" value="P2X RECEPTOR E"/>
    <property type="match status" value="1"/>
</dbReference>
<feature type="disulfide bond" evidence="19">
    <location>
        <begin position="168"/>
        <end position="192"/>
    </location>
</feature>
<dbReference type="GO" id="GO:0004931">
    <property type="term" value="F:extracellularly ATP-gated monoatomic cation channel activity"/>
    <property type="evidence" value="ECO:0007669"/>
    <property type="project" value="InterPro"/>
</dbReference>
<dbReference type="GO" id="GO:0001614">
    <property type="term" value="F:purinergic nucleotide receptor activity"/>
    <property type="evidence" value="ECO:0007669"/>
    <property type="project" value="InterPro"/>
</dbReference>
<dbReference type="OrthoDB" id="494673at2759"/>
<evidence type="ECO:0000313" key="23">
    <source>
        <dbReference type="RefSeq" id="XP_013384594.1"/>
    </source>
</evidence>
<dbReference type="NCBIfam" id="TIGR00863">
    <property type="entry name" value="P2X"/>
    <property type="match status" value="1"/>
</dbReference>
<dbReference type="InterPro" id="IPR059116">
    <property type="entry name" value="P2X_receptor"/>
</dbReference>
<evidence type="ECO:0000256" key="8">
    <source>
        <dbReference type="ARBA" id="ARBA00022989"/>
    </source>
</evidence>
<dbReference type="KEGG" id="lak:106154691"/>
<dbReference type="GO" id="GO:0005886">
    <property type="term" value="C:plasma membrane"/>
    <property type="evidence" value="ECO:0007669"/>
    <property type="project" value="UniProtKB-SubCell"/>
</dbReference>
<proteinExistence type="inferred from homology"/>
<evidence type="ECO:0000256" key="19">
    <source>
        <dbReference type="PIRSR" id="PIRSR005713-2"/>
    </source>
</evidence>
<evidence type="ECO:0000256" key="15">
    <source>
        <dbReference type="ARBA" id="ARBA00023303"/>
    </source>
</evidence>
<feature type="disulfide bond" evidence="19">
    <location>
        <begin position="153"/>
        <end position="198"/>
    </location>
</feature>
<dbReference type="FunFam" id="2.60.490.10:FF:000001">
    <property type="entry name" value="P2X purinoceptor"/>
    <property type="match status" value="1"/>
</dbReference>
<dbReference type="FunFam" id="1.10.287.940:FF:000010">
    <property type="entry name" value="P2X receptor E"/>
    <property type="match status" value="1"/>
</dbReference>
<evidence type="ECO:0000256" key="4">
    <source>
        <dbReference type="ARBA" id="ARBA00022475"/>
    </source>
</evidence>
<dbReference type="STRING" id="7574.A0A1S3HHX8"/>
<dbReference type="GO" id="GO:0098794">
    <property type="term" value="C:postsynapse"/>
    <property type="evidence" value="ECO:0007669"/>
    <property type="project" value="GOC"/>
</dbReference>
<evidence type="ECO:0000256" key="16">
    <source>
        <dbReference type="ARBA" id="ARBA00036239"/>
    </source>
</evidence>
<dbReference type="InParanoid" id="A0A1S3HHX8"/>
<gene>
    <name evidence="23" type="primary">LOC106154691</name>
</gene>
<comment type="similarity">
    <text evidence="2">Belongs to the P2X receptor family.</text>
</comment>
<dbReference type="PRINTS" id="PR01307">
    <property type="entry name" value="P2XRECEPTOR"/>
</dbReference>
<dbReference type="RefSeq" id="XP_013384594.1">
    <property type="nucleotide sequence ID" value="XM_013529140.1"/>
</dbReference>
<keyword evidence="8 21" id="KW-1133">Transmembrane helix</keyword>
<keyword evidence="22" id="KW-1185">Reference proteome</keyword>
<feature type="binding site" evidence="18">
    <location>
        <position position="344"/>
    </location>
    <ligand>
        <name>ATP</name>
        <dbReference type="ChEBI" id="CHEBI:30616"/>
        <note>ligand shared between two neighboring subunits of the homotrimer</note>
    </ligand>
</feature>
<evidence type="ECO:0000313" key="22">
    <source>
        <dbReference type="Proteomes" id="UP000085678"/>
    </source>
</evidence>
<accession>A0A1S3HHX8</accession>
<keyword evidence="6 18" id="KW-0547">Nucleotide-binding</keyword>